<proteinExistence type="predicted"/>
<gene>
    <name evidence="1" type="ORF">PGIGA_G00022880</name>
</gene>
<keyword evidence="2" id="KW-1185">Reference proteome</keyword>
<sequence>MRQYLQSNQVAQVVQLLQDGTSLRAAARRFGASPSTVSRAWRRYRETGRYTRRDGQGRIKAKTQEQDRGPWVPPGARPHVARVCWQFLDDEGIDATDWPSRSPDLNPIENLWDVMCWSIRSRQVAPQTVQGLTGHDPGLTGDPPGHHSPSHQEHARTLSGVHTGTWGPYTLLTFIMSCRDEIHASWISL</sequence>
<protein>
    <submittedName>
        <fullName evidence="1">Uncharacterized protein</fullName>
    </submittedName>
</protein>
<accession>A0ACC5WVW1</accession>
<reference evidence="1 2" key="1">
    <citation type="journal article" date="2022" name="bioRxiv">
        <title>An ancient truncated duplication of the anti-Mullerian hormone receptor type 2 gene is a potential conserved master sex determinant in the Pangasiidae catfish family.</title>
        <authorList>
            <person name="Wen M."/>
            <person name="Pan Q."/>
            <person name="Jouanno E."/>
            <person name="Montfort J."/>
            <person name="Zahm M."/>
            <person name="Cabau C."/>
            <person name="Klopp C."/>
            <person name="Iampietro C."/>
            <person name="Roques C."/>
            <person name="Bouchez O."/>
            <person name="Castinel A."/>
            <person name="Donnadieu C."/>
            <person name="Parrinello H."/>
            <person name="Poncet C."/>
            <person name="Belmonte E."/>
            <person name="Gautier V."/>
            <person name="Avarre J.-C."/>
            <person name="Dugue R."/>
            <person name="Gustiano R."/>
            <person name="Ha T.T.T."/>
            <person name="Campet M."/>
            <person name="Sriphairoj K."/>
            <person name="Ribolli J."/>
            <person name="de Almeida F.L."/>
            <person name="Desvignes T."/>
            <person name="Postlethwait J.H."/>
            <person name="Bucao C.F."/>
            <person name="Robinson-Rechavi M."/>
            <person name="Bobe J."/>
            <person name="Herpin A."/>
            <person name="Guiguen Y."/>
        </authorList>
    </citation>
    <scope>NUCLEOTIDE SEQUENCE [LARGE SCALE GENOMIC DNA]</scope>
    <source>
        <strain evidence="1">YG-Dec2019</strain>
    </source>
</reference>
<evidence type="ECO:0000313" key="1">
    <source>
        <dbReference type="EMBL" id="MCI4383141.1"/>
    </source>
</evidence>
<dbReference type="EMBL" id="CM040464">
    <property type="protein sequence ID" value="MCI4383141.1"/>
    <property type="molecule type" value="Genomic_DNA"/>
</dbReference>
<evidence type="ECO:0000313" key="2">
    <source>
        <dbReference type="Proteomes" id="UP000829447"/>
    </source>
</evidence>
<organism evidence="1 2">
    <name type="scientific">Pangasianodon gigas</name>
    <name type="common">Mekong giant catfish</name>
    <name type="synonym">Pangasius gigas</name>
    <dbReference type="NCBI Taxonomy" id="30993"/>
    <lineage>
        <taxon>Eukaryota</taxon>
        <taxon>Metazoa</taxon>
        <taxon>Chordata</taxon>
        <taxon>Craniata</taxon>
        <taxon>Vertebrata</taxon>
        <taxon>Euteleostomi</taxon>
        <taxon>Actinopterygii</taxon>
        <taxon>Neopterygii</taxon>
        <taxon>Teleostei</taxon>
        <taxon>Ostariophysi</taxon>
        <taxon>Siluriformes</taxon>
        <taxon>Pangasiidae</taxon>
        <taxon>Pangasianodon</taxon>
    </lineage>
</organism>
<dbReference type="Proteomes" id="UP000829447">
    <property type="component" value="Linkage Group LG11"/>
</dbReference>
<comment type="caution">
    <text evidence="1">The sequence shown here is derived from an EMBL/GenBank/DDBJ whole genome shotgun (WGS) entry which is preliminary data.</text>
</comment>
<name>A0ACC5WVW1_PANGG</name>